<reference evidence="2" key="1">
    <citation type="submission" date="2016-10" db="EMBL/GenBank/DDBJ databases">
        <authorList>
            <person name="Benchimol M."/>
            <person name="Almeida L.G."/>
            <person name="Vasconcelos A.T."/>
            <person name="Perreira-Neves A."/>
            <person name="Rosa I.A."/>
            <person name="Tasca T."/>
            <person name="Bogo M.R."/>
            <person name="de Souza W."/>
        </authorList>
    </citation>
    <scope>NUCLEOTIDE SEQUENCE [LARGE SCALE GENOMIC DNA]</scope>
    <source>
        <strain evidence="2">K</strain>
    </source>
</reference>
<feature type="region of interest" description="Disordered" evidence="1">
    <location>
        <begin position="1"/>
        <end position="61"/>
    </location>
</feature>
<dbReference type="RefSeq" id="XP_068363843.1">
    <property type="nucleotide sequence ID" value="XM_068501096.1"/>
</dbReference>
<dbReference type="GeneID" id="94835800"/>
<dbReference type="EMBL" id="MLAK01000604">
    <property type="protein sequence ID" value="OHT10707.1"/>
    <property type="molecule type" value="Genomic_DNA"/>
</dbReference>
<evidence type="ECO:0000313" key="3">
    <source>
        <dbReference type="Proteomes" id="UP000179807"/>
    </source>
</evidence>
<feature type="compositionally biased region" description="Basic and acidic residues" evidence="1">
    <location>
        <begin position="46"/>
        <end position="56"/>
    </location>
</feature>
<evidence type="ECO:0000256" key="1">
    <source>
        <dbReference type="SAM" id="MobiDB-lite"/>
    </source>
</evidence>
<evidence type="ECO:0000313" key="2">
    <source>
        <dbReference type="EMBL" id="OHT10707.1"/>
    </source>
</evidence>
<accession>A0A1J4KHM5</accession>
<feature type="compositionally biased region" description="Basic and acidic residues" evidence="1">
    <location>
        <begin position="27"/>
        <end position="38"/>
    </location>
</feature>
<name>A0A1J4KHM5_9EUKA</name>
<dbReference type="AlphaFoldDB" id="A0A1J4KHM5"/>
<sequence length="82" mass="10260">MTKKRKNIKEEKEHQGRERTSRKRKNIKEEKEHQGRERTSRKRKNIKEEREHQRRERTSKKIFAFYFVPSCESSRKCLKQEN</sequence>
<proteinExistence type="predicted"/>
<dbReference type="Proteomes" id="UP000179807">
    <property type="component" value="Unassembled WGS sequence"/>
</dbReference>
<protein>
    <submittedName>
        <fullName evidence="2">Uncharacterized protein</fullName>
    </submittedName>
</protein>
<comment type="caution">
    <text evidence="2">The sequence shown here is derived from an EMBL/GenBank/DDBJ whole genome shotgun (WGS) entry which is preliminary data.</text>
</comment>
<feature type="compositionally biased region" description="Basic and acidic residues" evidence="1">
    <location>
        <begin position="8"/>
        <end position="19"/>
    </location>
</feature>
<organism evidence="2 3">
    <name type="scientific">Tritrichomonas foetus</name>
    <dbReference type="NCBI Taxonomy" id="1144522"/>
    <lineage>
        <taxon>Eukaryota</taxon>
        <taxon>Metamonada</taxon>
        <taxon>Parabasalia</taxon>
        <taxon>Tritrichomonadida</taxon>
        <taxon>Tritrichomonadidae</taxon>
        <taxon>Tritrichomonas</taxon>
    </lineage>
</organism>
<keyword evidence="3" id="KW-1185">Reference proteome</keyword>
<dbReference type="VEuPathDB" id="TrichDB:TRFO_19925"/>
<gene>
    <name evidence="2" type="ORF">TRFO_19925</name>
</gene>